<proteinExistence type="predicted"/>
<protein>
    <submittedName>
        <fullName evidence="2">Uncharacterized protein</fullName>
    </submittedName>
</protein>
<reference evidence="2" key="1">
    <citation type="submission" date="2020-04" db="EMBL/GenBank/DDBJ databases">
        <authorList>
            <person name="Chiriac C."/>
            <person name="Salcher M."/>
            <person name="Ghai R."/>
            <person name="Kavagutti S V."/>
        </authorList>
    </citation>
    <scope>NUCLEOTIDE SEQUENCE</scope>
</reference>
<organism evidence="2">
    <name type="scientific">uncultured Caudovirales phage</name>
    <dbReference type="NCBI Taxonomy" id="2100421"/>
    <lineage>
        <taxon>Viruses</taxon>
        <taxon>Duplodnaviria</taxon>
        <taxon>Heunggongvirae</taxon>
        <taxon>Uroviricota</taxon>
        <taxon>Caudoviricetes</taxon>
        <taxon>Peduoviridae</taxon>
        <taxon>Maltschvirus</taxon>
        <taxon>Maltschvirus maltsch</taxon>
    </lineage>
</organism>
<dbReference type="EMBL" id="LR796267">
    <property type="protein sequence ID" value="CAB4132261.1"/>
    <property type="molecule type" value="Genomic_DNA"/>
</dbReference>
<keyword evidence="1" id="KW-0175">Coiled coil</keyword>
<evidence type="ECO:0000313" key="2">
    <source>
        <dbReference type="EMBL" id="CAB4132261.1"/>
    </source>
</evidence>
<gene>
    <name evidence="2" type="ORF">UFOVP248_6</name>
</gene>
<evidence type="ECO:0000256" key="1">
    <source>
        <dbReference type="SAM" id="Coils"/>
    </source>
</evidence>
<sequence length="157" mass="17536">MNFDDVFDFIQLVKDPKKYEAKLAELKAYDASIKANIALSDDVNDIETAKKLAVEALNKNNAILAEANKEAAKIIDGARAVYDKKFQELDVTRSAAENAIAKQKQQELVMKQQADALAKDQSDLADLRAQLQAERQQVAQLQKEVDERLEKLKSVMG</sequence>
<accession>A0A6J5LDG9</accession>
<name>A0A6J5LDG9_9CAUD</name>
<feature type="coiled-coil region" evidence="1">
    <location>
        <begin position="110"/>
        <end position="151"/>
    </location>
</feature>